<dbReference type="AlphaFoldDB" id="A0A2G3DXB0"/>
<feature type="transmembrane region" description="Helical" evidence="1">
    <location>
        <begin position="5"/>
        <end position="23"/>
    </location>
</feature>
<sequence length="125" mass="14672">MPSRVMMVVITIILSVIISYFLYFKVLHSRLKVSFPIFLCIVIVILSIVGSSIITIDMKKDMAEHEYEMLVIQITNAETYDDFERAYNNAVDWLDKTNSKLIDGATKEERDAIKEYVEYYKKRFQ</sequence>
<name>A0A2G3DXB0_9FIRM</name>
<evidence type="ECO:0000313" key="3">
    <source>
        <dbReference type="Proteomes" id="UP000225889"/>
    </source>
</evidence>
<evidence type="ECO:0000313" key="2">
    <source>
        <dbReference type="EMBL" id="PHU35644.1"/>
    </source>
</evidence>
<reference evidence="2 3" key="2">
    <citation type="submission" date="2017-10" db="EMBL/GenBank/DDBJ databases">
        <authorList>
            <person name="Banno H."/>
            <person name="Chua N.-H."/>
        </authorList>
    </citation>
    <scope>NUCLEOTIDE SEQUENCE [LARGE SCALE GENOMIC DNA]</scope>
    <source>
        <strain evidence="2 3">JK626</strain>
    </source>
</reference>
<reference evidence="2 3" key="1">
    <citation type="submission" date="2017-10" db="EMBL/GenBank/DDBJ databases">
        <title>Resolving the taxonomy of Roseburia spp., Eubacterium rectale and Agathobacter spp. through phylogenomic analysis.</title>
        <authorList>
            <person name="Sheridan P.O."/>
            <person name="Walker A.W."/>
            <person name="Duncan S.H."/>
            <person name="Scott K.P."/>
            <person name="Toole P.W.O."/>
            <person name="Luis P."/>
            <person name="Flint H.J."/>
        </authorList>
    </citation>
    <scope>NUCLEOTIDE SEQUENCE [LARGE SCALE GENOMIC DNA]</scope>
    <source>
        <strain evidence="2 3">JK626</strain>
    </source>
</reference>
<accession>A0A2G3DXB0</accession>
<organism evidence="2 3">
    <name type="scientific">Pseudobutyrivibrio ruminis</name>
    <dbReference type="NCBI Taxonomy" id="46206"/>
    <lineage>
        <taxon>Bacteria</taxon>
        <taxon>Bacillati</taxon>
        <taxon>Bacillota</taxon>
        <taxon>Clostridia</taxon>
        <taxon>Lachnospirales</taxon>
        <taxon>Lachnospiraceae</taxon>
        <taxon>Pseudobutyrivibrio</taxon>
    </lineage>
</organism>
<protein>
    <submittedName>
        <fullName evidence="2">Uncharacterized protein</fullName>
    </submittedName>
</protein>
<comment type="caution">
    <text evidence="2">The sequence shown here is derived from an EMBL/GenBank/DDBJ whole genome shotgun (WGS) entry which is preliminary data.</text>
</comment>
<evidence type="ECO:0000256" key="1">
    <source>
        <dbReference type="SAM" id="Phobius"/>
    </source>
</evidence>
<feature type="transmembrane region" description="Helical" evidence="1">
    <location>
        <begin position="35"/>
        <end position="56"/>
    </location>
</feature>
<dbReference type="EMBL" id="PDYF01000008">
    <property type="protein sequence ID" value="PHU35644.1"/>
    <property type="molecule type" value="Genomic_DNA"/>
</dbReference>
<keyword evidence="1" id="KW-1133">Transmembrane helix</keyword>
<keyword evidence="1" id="KW-0472">Membrane</keyword>
<dbReference type="Proteomes" id="UP000225889">
    <property type="component" value="Unassembled WGS sequence"/>
</dbReference>
<keyword evidence="1" id="KW-0812">Transmembrane</keyword>
<proteinExistence type="predicted"/>
<gene>
    <name evidence="2" type="ORF">CSX01_03320</name>
</gene>